<dbReference type="GeneID" id="106493053"/>
<dbReference type="InterPro" id="IPR003006">
    <property type="entry name" value="Ig/MHC_CS"/>
</dbReference>
<dbReference type="InterPro" id="IPR037055">
    <property type="entry name" value="MHC_I-like_Ag-recog_sf"/>
</dbReference>
<evidence type="ECO:0000313" key="6">
    <source>
        <dbReference type="RefSeq" id="XP_067170003.1"/>
    </source>
</evidence>
<keyword evidence="2" id="KW-1133">Transmembrane helix</keyword>
<dbReference type="InterPro" id="IPR011162">
    <property type="entry name" value="MHC_I/II-like_Ag-recog"/>
</dbReference>
<evidence type="ECO:0000256" key="3">
    <source>
        <dbReference type="SAM" id="SignalP"/>
    </source>
</evidence>
<evidence type="ECO:0000259" key="4">
    <source>
        <dbReference type="PROSITE" id="PS50835"/>
    </source>
</evidence>
<dbReference type="Pfam" id="PF16497">
    <property type="entry name" value="MHC_I_3"/>
    <property type="match status" value="1"/>
</dbReference>
<dbReference type="InterPro" id="IPR013783">
    <property type="entry name" value="Ig-like_fold"/>
</dbReference>
<dbReference type="Gene3D" id="3.30.500.10">
    <property type="entry name" value="MHC class I-like antigen recognition-like"/>
    <property type="match status" value="1"/>
</dbReference>
<sequence length="337" mass="38841">MLAHLLLLIIVPGTWTVLEALPPLPTGPHALHIFLSLAFQNFTMVDVLAWSVLDDIVFAALRKYTWEIIYLQPWVYPSLSVAEWEYLQDLFKIYVHNFILLLNRDAEKYHEPYPFVYQSMTGCDLYPNGSYTKFYRLGYNGQDLITFDVDKGLWEKQSRENVATRIEMDFNSFTGFSATLQELLNFTCVDHMKKFILVGKEDLQRQVKPMAVVFARAPGPVNLLLVCHVTGFYPRPVRVDWLRDGQEVPPGPELNSTPTLPNADLTYQLHSFLAVAPHDGHSYACRVQHSSLGGRSLLVPWVPERPKTQHIMWIFIVIILITVVAIAGARWWRRRRN</sequence>
<dbReference type="PROSITE" id="PS50835">
    <property type="entry name" value="IG_LIKE"/>
    <property type="match status" value="1"/>
</dbReference>
<feature type="transmembrane region" description="Helical" evidence="2">
    <location>
        <begin position="311"/>
        <end position="332"/>
    </location>
</feature>
<dbReference type="SUPFAM" id="SSF48726">
    <property type="entry name" value="Immunoglobulin"/>
    <property type="match status" value="1"/>
</dbReference>
<dbReference type="Gene3D" id="2.60.40.10">
    <property type="entry name" value="Immunoglobulins"/>
    <property type="match status" value="1"/>
</dbReference>
<organism evidence="5 6">
    <name type="scientific">Apteryx mantelli</name>
    <name type="common">North Island brown kiwi</name>
    <dbReference type="NCBI Taxonomy" id="2696672"/>
    <lineage>
        <taxon>Eukaryota</taxon>
        <taxon>Metazoa</taxon>
        <taxon>Chordata</taxon>
        <taxon>Craniata</taxon>
        <taxon>Vertebrata</taxon>
        <taxon>Euteleostomi</taxon>
        <taxon>Archelosauria</taxon>
        <taxon>Archosauria</taxon>
        <taxon>Dinosauria</taxon>
        <taxon>Saurischia</taxon>
        <taxon>Theropoda</taxon>
        <taxon>Coelurosauria</taxon>
        <taxon>Aves</taxon>
        <taxon>Palaeognathae</taxon>
        <taxon>Apterygiformes</taxon>
        <taxon>Apterygidae</taxon>
        <taxon>Apteryx</taxon>
    </lineage>
</organism>
<dbReference type="Proteomes" id="UP001652627">
    <property type="component" value="Chromosome 32"/>
</dbReference>
<dbReference type="PANTHER" id="PTHR16675">
    <property type="entry name" value="MHC CLASS I-RELATED"/>
    <property type="match status" value="1"/>
</dbReference>
<feature type="signal peptide" evidence="3">
    <location>
        <begin position="1"/>
        <end position="16"/>
    </location>
</feature>
<dbReference type="CDD" id="cd21029">
    <property type="entry name" value="IgC1_CD1"/>
    <property type="match status" value="1"/>
</dbReference>
<keyword evidence="2" id="KW-0472">Membrane</keyword>
<dbReference type="InterPro" id="IPR050208">
    <property type="entry name" value="MHC_class-I_related"/>
</dbReference>
<dbReference type="SUPFAM" id="SSF54452">
    <property type="entry name" value="MHC antigen-recognition domain"/>
    <property type="match status" value="1"/>
</dbReference>
<keyword evidence="3" id="KW-0732">Signal</keyword>
<dbReference type="SMART" id="SM00407">
    <property type="entry name" value="IGc1"/>
    <property type="match status" value="1"/>
</dbReference>
<dbReference type="InterPro" id="IPR007110">
    <property type="entry name" value="Ig-like_dom"/>
</dbReference>
<keyword evidence="2" id="KW-0812">Transmembrane</keyword>
<keyword evidence="1" id="KW-0325">Glycoprotein</keyword>
<dbReference type="RefSeq" id="XP_067170003.1">
    <property type="nucleotide sequence ID" value="XM_067313902.1"/>
</dbReference>
<dbReference type="InterPro" id="IPR011161">
    <property type="entry name" value="MHC_I-like_Ag-recog"/>
</dbReference>
<gene>
    <name evidence="6" type="primary">LOC106493053</name>
</gene>
<evidence type="ECO:0000256" key="2">
    <source>
        <dbReference type="SAM" id="Phobius"/>
    </source>
</evidence>
<dbReference type="InterPro" id="IPR003597">
    <property type="entry name" value="Ig_C1-set"/>
</dbReference>
<dbReference type="PROSITE" id="PS00290">
    <property type="entry name" value="IG_MHC"/>
    <property type="match status" value="1"/>
</dbReference>
<dbReference type="PANTHER" id="PTHR16675:SF160">
    <property type="entry name" value="T-CELL SURFACE GLYCOPROTEIN CD1A"/>
    <property type="match status" value="1"/>
</dbReference>
<keyword evidence="5" id="KW-1185">Reference proteome</keyword>
<dbReference type="Pfam" id="PF07654">
    <property type="entry name" value="C1-set"/>
    <property type="match status" value="1"/>
</dbReference>
<reference evidence="6" key="1">
    <citation type="submission" date="2025-08" db="UniProtKB">
        <authorList>
            <consortium name="RefSeq"/>
        </authorList>
    </citation>
    <scope>IDENTIFICATION</scope>
    <source>
        <tissue evidence="6">Blood</tissue>
    </source>
</reference>
<dbReference type="InterPro" id="IPR036179">
    <property type="entry name" value="Ig-like_dom_sf"/>
</dbReference>
<protein>
    <submittedName>
        <fullName evidence="6">T-cell surface glycoprotein CD1b-3-like isoform X3</fullName>
    </submittedName>
</protein>
<evidence type="ECO:0000313" key="5">
    <source>
        <dbReference type="Proteomes" id="UP001652627"/>
    </source>
</evidence>
<proteinExistence type="predicted"/>
<name>A0ABM4FYI6_9AVES</name>
<feature type="domain" description="Ig-like" evidence="4">
    <location>
        <begin position="209"/>
        <end position="291"/>
    </location>
</feature>
<feature type="chain" id="PRO_5045507958" evidence="3">
    <location>
        <begin position="17"/>
        <end position="337"/>
    </location>
</feature>
<evidence type="ECO:0000256" key="1">
    <source>
        <dbReference type="ARBA" id="ARBA00023180"/>
    </source>
</evidence>
<accession>A0ABM4FYI6</accession>